<dbReference type="InterPro" id="IPR050739">
    <property type="entry name" value="MFP"/>
</dbReference>
<organism evidence="3 4">
    <name type="scientific">Chitinophaga nivalis</name>
    <dbReference type="NCBI Taxonomy" id="2991709"/>
    <lineage>
        <taxon>Bacteria</taxon>
        <taxon>Pseudomonadati</taxon>
        <taxon>Bacteroidota</taxon>
        <taxon>Chitinophagia</taxon>
        <taxon>Chitinophagales</taxon>
        <taxon>Chitinophagaceae</taxon>
        <taxon>Chitinophaga</taxon>
    </lineage>
</organism>
<keyword evidence="4" id="KW-1185">Reference proteome</keyword>
<dbReference type="RefSeq" id="WP_264728523.1">
    <property type="nucleotide sequence ID" value="NZ_JAPDNR010000001.1"/>
</dbReference>
<dbReference type="PANTHER" id="PTHR30386">
    <property type="entry name" value="MEMBRANE FUSION SUBUNIT OF EMRAB-TOLC MULTIDRUG EFFLUX PUMP"/>
    <property type="match status" value="1"/>
</dbReference>
<evidence type="ECO:0000256" key="1">
    <source>
        <dbReference type="SAM" id="Coils"/>
    </source>
</evidence>
<protein>
    <submittedName>
        <fullName evidence="3">HlyD family secretion protein</fullName>
    </submittedName>
</protein>
<reference evidence="3 4" key="1">
    <citation type="submission" date="2022-10" db="EMBL/GenBank/DDBJ databases">
        <title>Chitinophaga nivalis PC15 sp. nov., isolated from Pyeongchang county, South Korea.</title>
        <authorList>
            <person name="Trinh H.N."/>
        </authorList>
    </citation>
    <scope>NUCLEOTIDE SEQUENCE [LARGE SCALE GENOMIC DNA]</scope>
    <source>
        <strain evidence="3 4">PC14</strain>
    </source>
</reference>
<keyword evidence="1" id="KW-0175">Coiled coil</keyword>
<accession>A0ABT3IH84</accession>
<comment type="caution">
    <text evidence="3">The sequence shown here is derived from an EMBL/GenBank/DDBJ whole genome shotgun (WGS) entry which is preliminary data.</text>
</comment>
<feature type="coiled-coil region" evidence="1">
    <location>
        <begin position="182"/>
        <end position="209"/>
    </location>
</feature>
<keyword evidence="2" id="KW-0472">Membrane</keyword>
<sequence length="425" mass="48944">MAKKTYLEDDIHSEDLQEIIARPPSWLMKRGISLVLLTILLLISLSVFIRYPEMVPVSMKFNTSSAPKALVSRVSGNLVKILAKEGQWVEKNTDIAYLESTADHARVIDILNRLKAIRNNGTSPQELEHLVSPTELDLGELQGNYQNFYTAYLNYRAVNKEGILQKRKAFVQHEVTNVNDQNRRIQQIYELQKSELALAEAEYEKYRLLAEKRIISPLELQRKQATLLIKRQAIPQMENTIIGNQSSLLAKDKELTEINNQMIEEEKKFYQSLNTLISEAENWKKQYVITASSKGYLVYGDFLQENQLVKTGDLLFYINAGKEDYYGEILIPQAASSKVKRAQRVLIKVRSYPFQEYGYLKGSIDYISDIPVRDSLFFSRVVLTRTDQDSVIKLKPGILADAEIITEDQSIFKRIWFNLTKSLKF</sequence>
<dbReference type="EMBL" id="JAPDNS010000001">
    <property type="protein sequence ID" value="MCW3483312.1"/>
    <property type="molecule type" value="Genomic_DNA"/>
</dbReference>
<evidence type="ECO:0000256" key="2">
    <source>
        <dbReference type="SAM" id="Phobius"/>
    </source>
</evidence>
<evidence type="ECO:0000313" key="4">
    <source>
        <dbReference type="Proteomes" id="UP001207742"/>
    </source>
</evidence>
<name>A0ABT3IH84_9BACT</name>
<keyword evidence="2" id="KW-1133">Transmembrane helix</keyword>
<dbReference type="Proteomes" id="UP001207742">
    <property type="component" value="Unassembled WGS sequence"/>
</dbReference>
<gene>
    <name evidence="3" type="ORF">OL497_05370</name>
</gene>
<feature type="transmembrane region" description="Helical" evidence="2">
    <location>
        <begin position="32"/>
        <end position="51"/>
    </location>
</feature>
<keyword evidence="2" id="KW-0812">Transmembrane</keyword>
<proteinExistence type="predicted"/>
<dbReference type="PANTHER" id="PTHR30386:SF28">
    <property type="entry name" value="EXPORTED PROTEIN"/>
    <property type="match status" value="1"/>
</dbReference>
<dbReference type="Gene3D" id="2.40.30.170">
    <property type="match status" value="1"/>
</dbReference>
<evidence type="ECO:0000313" key="3">
    <source>
        <dbReference type="EMBL" id="MCW3483312.1"/>
    </source>
</evidence>